<dbReference type="InterPro" id="IPR001870">
    <property type="entry name" value="B30.2/SPRY"/>
</dbReference>
<dbReference type="GO" id="GO:0005102">
    <property type="term" value="F:signaling receptor binding"/>
    <property type="evidence" value="ECO:0007669"/>
    <property type="project" value="TreeGrafter"/>
</dbReference>
<dbReference type="SUPFAM" id="SSF49899">
    <property type="entry name" value="Concanavalin A-like lectins/glucanases"/>
    <property type="match status" value="1"/>
</dbReference>
<keyword evidence="16" id="KW-1185">Reference proteome</keyword>
<evidence type="ECO:0000313" key="16">
    <source>
        <dbReference type="Proteomes" id="UP000694545"/>
    </source>
</evidence>
<comment type="similarity">
    <text evidence="2">Belongs to the immunoglobulin superfamily. BTN/MOG family.</text>
</comment>
<dbReference type="InterPro" id="IPR053896">
    <property type="entry name" value="BTN3A2-like_Ig-C"/>
</dbReference>
<dbReference type="AlphaFoldDB" id="A0A8D2IVR9"/>
<dbReference type="GO" id="GO:0001817">
    <property type="term" value="P:regulation of cytokine production"/>
    <property type="evidence" value="ECO:0007669"/>
    <property type="project" value="TreeGrafter"/>
</dbReference>
<protein>
    <submittedName>
        <fullName evidence="15">Uncharacterized protein</fullName>
    </submittedName>
</protein>
<keyword evidence="6" id="KW-0732">Signal</keyword>
<keyword evidence="10" id="KW-0325">Glycoprotein</keyword>
<dbReference type="InterPro" id="IPR013106">
    <property type="entry name" value="Ig_V-set"/>
</dbReference>
<evidence type="ECO:0000259" key="14">
    <source>
        <dbReference type="PROSITE" id="PS50835"/>
    </source>
</evidence>
<dbReference type="PRINTS" id="PR01407">
    <property type="entry name" value="BUTYPHLNCDUF"/>
</dbReference>
<dbReference type="InterPro" id="IPR007110">
    <property type="entry name" value="Ig-like_dom"/>
</dbReference>
<dbReference type="SMART" id="SM00409">
    <property type="entry name" value="IG"/>
    <property type="match status" value="1"/>
</dbReference>
<evidence type="ECO:0000313" key="15">
    <source>
        <dbReference type="Ensembl" id="ENSVKKP00000003266.1"/>
    </source>
</evidence>
<dbReference type="PANTHER" id="PTHR24100:SF151">
    <property type="entry name" value="ICOS LIGAND"/>
    <property type="match status" value="1"/>
</dbReference>
<dbReference type="InterPro" id="IPR003599">
    <property type="entry name" value="Ig_sub"/>
</dbReference>
<reference evidence="15" key="2">
    <citation type="submission" date="2025-09" db="UniProtKB">
        <authorList>
            <consortium name="Ensembl"/>
        </authorList>
    </citation>
    <scope>IDENTIFICATION</scope>
</reference>
<feature type="domain" description="Ig-like" evidence="14">
    <location>
        <begin position="142"/>
        <end position="211"/>
    </location>
</feature>
<dbReference type="PROSITE" id="PS50188">
    <property type="entry name" value="B302_SPRY"/>
    <property type="match status" value="1"/>
</dbReference>
<keyword evidence="7" id="KW-1133">Transmembrane helix</keyword>
<dbReference type="Gene3D" id="2.60.40.10">
    <property type="entry name" value="Immunoglobulins"/>
    <property type="match status" value="2"/>
</dbReference>
<evidence type="ECO:0000259" key="13">
    <source>
        <dbReference type="PROSITE" id="PS50188"/>
    </source>
</evidence>
<evidence type="ECO:0000256" key="5">
    <source>
        <dbReference type="ARBA" id="ARBA00022699"/>
    </source>
</evidence>
<comment type="function">
    <text evidence="12">Neurotoxin that produces dose-dependent hypolocomotion and hyperalgesia in mice. May directly act on the central nervous system, as it is 6500-fold more potent when administered intracerebroventricularly than intraperitoneal.</text>
</comment>
<keyword evidence="5" id="KW-0800">Toxin</keyword>
<dbReference type="InterPro" id="IPR013783">
    <property type="entry name" value="Ig-like_fold"/>
</dbReference>
<dbReference type="OMA" id="CAYREYT"/>
<dbReference type="SUPFAM" id="SSF48726">
    <property type="entry name" value="Immunoglobulin"/>
    <property type="match status" value="2"/>
</dbReference>
<dbReference type="InterPro" id="IPR043136">
    <property type="entry name" value="B30.2/SPRY_sf"/>
</dbReference>
<dbReference type="GO" id="GO:0009897">
    <property type="term" value="C:external side of plasma membrane"/>
    <property type="evidence" value="ECO:0007669"/>
    <property type="project" value="TreeGrafter"/>
</dbReference>
<name>A0A8D2IVR9_VARKO</name>
<evidence type="ECO:0000256" key="2">
    <source>
        <dbReference type="ARBA" id="ARBA00007591"/>
    </source>
</evidence>
<accession>A0A8D2IVR9</accession>
<keyword evidence="5" id="KW-0528">Neurotoxin</keyword>
<dbReference type="InterPro" id="IPR050504">
    <property type="entry name" value="IgSF_BTN/MOG"/>
</dbReference>
<evidence type="ECO:0000256" key="4">
    <source>
        <dbReference type="ARBA" id="ARBA00022692"/>
    </source>
</evidence>
<comment type="subcellular location">
    <subcellularLocation>
        <location evidence="1">Membrane</location>
        <topology evidence="1">Single-pass type I membrane protein</topology>
    </subcellularLocation>
</comment>
<dbReference type="SMART" id="SM00406">
    <property type="entry name" value="IGv"/>
    <property type="match status" value="1"/>
</dbReference>
<feature type="domain" description="B30.2/SPRY" evidence="13">
    <location>
        <begin position="199"/>
        <end position="392"/>
    </location>
</feature>
<dbReference type="PANTHER" id="PTHR24100">
    <property type="entry name" value="BUTYROPHILIN"/>
    <property type="match status" value="1"/>
</dbReference>
<keyword evidence="4" id="KW-0812">Transmembrane</keyword>
<dbReference type="GO" id="GO:1903037">
    <property type="term" value="P:regulation of leukocyte cell-cell adhesion"/>
    <property type="evidence" value="ECO:0007669"/>
    <property type="project" value="UniProtKB-ARBA"/>
</dbReference>
<feature type="domain" description="Ig-like" evidence="14">
    <location>
        <begin position="15"/>
        <end position="126"/>
    </location>
</feature>
<evidence type="ECO:0000256" key="9">
    <source>
        <dbReference type="ARBA" id="ARBA00023157"/>
    </source>
</evidence>
<organism evidence="15 16">
    <name type="scientific">Varanus komodoensis</name>
    <name type="common">Komodo dragon</name>
    <dbReference type="NCBI Taxonomy" id="61221"/>
    <lineage>
        <taxon>Eukaryota</taxon>
        <taxon>Metazoa</taxon>
        <taxon>Chordata</taxon>
        <taxon>Craniata</taxon>
        <taxon>Vertebrata</taxon>
        <taxon>Euteleostomi</taxon>
        <taxon>Lepidosauria</taxon>
        <taxon>Squamata</taxon>
        <taxon>Bifurcata</taxon>
        <taxon>Unidentata</taxon>
        <taxon>Episquamata</taxon>
        <taxon>Toxicofera</taxon>
        <taxon>Anguimorpha</taxon>
        <taxon>Paleoanguimorpha</taxon>
        <taxon>Varanoidea</taxon>
        <taxon>Varanidae</taxon>
        <taxon>Varanus</taxon>
    </lineage>
</organism>
<dbReference type="GO" id="GO:0050863">
    <property type="term" value="P:regulation of T cell activation"/>
    <property type="evidence" value="ECO:0007669"/>
    <property type="project" value="UniProtKB-ARBA"/>
</dbReference>
<keyword evidence="11" id="KW-0393">Immunoglobulin domain</keyword>
<evidence type="ECO:0000256" key="1">
    <source>
        <dbReference type="ARBA" id="ARBA00004479"/>
    </source>
</evidence>
<dbReference type="Gene3D" id="2.60.120.920">
    <property type="match status" value="1"/>
</dbReference>
<evidence type="ECO:0000256" key="3">
    <source>
        <dbReference type="ARBA" id="ARBA00009651"/>
    </source>
</evidence>
<dbReference type="PROSITE" id="PS50835">
    <property type="entry name" value="IG_LIKE"/>
    <property type="match status" value="2"/>
</dbReference>
<dbReference type="InterPro" id="IPR003877">
    <property type="entry name" value="SPRY_dom"/>
</dbReference>
<dbReference type="InterPro" id="IPR013320">
    <property type="entry name" value="ConA-like_dom_sf"/>
</dbReference>
<keyword evidence="9" id="KW-1015">Disulfide bond</keyword>
<comment type="similarity">
    <text evidence="3">Belongs to the ohanin/vespryn family.</text>
</comment>
<dbReference type="Pfam" id="PF22705">
    <property type="entry name" value="C2-set_3"/>
    <property type="match status" value="1"/>
</dbReference>
<dbReference type="FunFam" id="2.60.40.10:FF:000142">
    <property type="entry name" value="V-set domain-containing T-cell activation inhibitor 1"/>
    <property type="match status" value="1"/>
</dbReference>
<dbReference type="Pfam" id="PF00622">
    <property type="entry name" value="SPRY"/>
    <property type="match status" value="1"/>
</dbReference>
<dbReference type="GO" id="GO:0050852">
    <property type="term" value="P:T cell receptor signaling pathway"/>
    <property type="evidence" value="ECO:0007669"/>
    <property type="project" value="TreeGrafter"/>
</dbReference>
<evidence type="ECO:0000256" key="11">
    <source>
        <dbReference type="ARBA" id="ARBA00023319"/>
    </source>
</evidence>
<reference evidence="15" key="1">
    <citation type="submission" date="2025-08" db="UniProtKB">
        <authorList>
            <consortium name="Ensembl"/>
        </authorList>
    </citation>
    <scope>IDENTIFICATION</scope>
</reference>
<evidence type="ECO:0000256" key="12">
    <source>
        <dbReference type="ARBA" id="ARBA00034460"/>
    </source>
</evidence>
<evidence type="ECO:0000256" key="8">
    <source>
        <dbReference type="ARBA" id="ARBA00023136"/>
    </source>
</evidence>
<dbReference type="InterPro" id="IPR003879">
    <property type="entry name" value="Butyrophylin_SPRY"/>
</dbReference>
<proteinExistence type="inferred from homology"/>
<sequence>ASDFPGQGKLQCWLPDSSPSITGEVGEDVVLLCQISLGKQLQNMEVQWKKIIGNHVSNIYQFTALTAQEIFGQGYQNRAVLMKTGIASGNVSLMLKKVRVSDEGVYRCIVNSVDWSDDTQTVLHVTGQKTCSPRVHSNIAGLVCRSTGWFPKPDLHWLTKSSQVNQQCESKQDYEQLFSLSSSMTVSRDMGEITCSVQGRRSQMRQNVTIFLSRELIQVHLDQKCKHPELLVSSDCSKVHHQPASGGADVFPGALIVIGNEGYMDGRQYWEVNVKDVPDWELGVLTEDQRSKLEAGKLDALEEEQSWSLRRSDGRYHPEEANSELEKYSLSLKVVGIYLDWKEKSVSFYHVKAMTAIVKMPVSTTPQKLYPFFSLCHSKGHDREKALTILHNKDWDFPEHIEAF</sequence>
<evidence type="ECO:0000256" key="7">
    <source>
        <dbReference type="ARBA" id="ARBA00022989"/>
    </source>
</evidence>
<dbReference type="Proteomes" id="UP000694545">
    <property type="component" value="Unplaced"/>
</dbReference>
<keyword evidence="8" id="KW-0472">Membrane</keyword>
<evidence type="ECO:0000256" key="10">
    <source>
        <dbReference type="ARBA" id="ARBA00023180"/>
    </source>
</evidence>
<evidence type="ECO:0000256" key="6">
    <source>
        <dbReference type="ARBA" id="ARBA00022729"/>
    </source>
</evidence>
<dbReference type="Pfam" id="PF07686">
    <property type="entry name" value="V-set"/>
    <property type="match status" value="1"/>
</dbReference>
<dbReference type="SMART" id="SM00449">
    <property type="entry name" value="SPRY"/>
    <property type="match status" value="1"/>
</dbReference>
<dbReference type="InterPro" id="IPR036179">
    <property type="entry name" value="Ig-like_dom_sf"/>
</dbReference>
<dbReference type="Ensembl" id="ENSVKKT00000003359.1">
    <property type="protein sequence ID" value="ENSVKKP00000003266.1"/>
    <property type="gene ID" value="ENSVKKG00000002526.1"/>
</dbReference>